<accession>A0A9W7XLY9</accession>
<keyword evidence="5" id="KW-1185">Reference proteome</keyword>
<keyword evidence="1" id="KW-0343">GTPase activation</keyword>
<comment type="caution">
    <text evidence="4">The sequence shown here is derived from an EMBL/GenBank/DDBJ whole genome shotgun (WGS) entry which is preliminary data.</text>
</comment>
<reference evidence="4" key="1">
    <citation type="submission" date="2022-07" db="EMBL/GenBank/DDBJ databases">
        <title>Phylogenomic reconstructions and comparative analyses of Kickxellomycotina fungi.</title>
        <authorList>
            <person name="Reynolds N.K."/>
            <person name="Stajich J.E."/>
            <person name="Barry K."/>
            <person name="Grigoriev I.V."/>
            <person name="Crous P."/>
            <person name="Smith M.E."/>
        </authorList>
    </citation>
    <scope>NUCLEOTIDE SEQUENCE</scope>
    <source>
        <strain evidence="4">NBRC 105413</strain>
    </source>
</reference>
<dbReference type="GO" id="GO:0005634">
    <property type="term" value="C:nucleus"/>
    <property type="evidence" value="ECO:0007669"/>
    <property type="project" value="InterPro"/>
</dbReference>
<dbReference type="Pfam" id="PF02145">
    <property type="entry name" value="Rap_GAP"/>
    <property type="match status" value="1"/>
</dbReference>
<feature type="domain" description="Rap-GAP" evidence="3">
    <location>
        <begin position="1446"/>
        <end position="1643"/>
    </location>
</feature>
<dbReference type="InterPro" id="IPR000331">
    <property type="entry name" value="Rap/Ran_GAP_dom"/>
</dbReference>
<dbReference type="InterPro" id="IPR027107">
    <property type="entry name" value="Tuberin/Ral-act_asu"/>
</dbReference>
<sequence length="1643" mass="186304">MFKRKNSKGANDWRLSPHHPTLDLNDTEPLPETLGNIATLPPTYQLSVQTTFVQRLRDAAKDYRDAQLSWFNTKLPSSMRLEYFEKFINQCEANEMVWVYARYREVIFSMLYKAFVAKISHLNSFPERFLSPTAGAMVDLWKPILCLHRVLELLPRLVSTGWHSEKIENMLIVVLDHGNNQDVRVLGYYTLCLYIVAVGGNCSQKTIDLFTNAISLRAFSYVDVPDASLVVGEIMCAIASGITIPAIGCGQRAIIGFQPGRSSICPVLQDIVHPMNPQGILALRMLRDTLSFTMYLASLLPDPQAAYIEYINFGFVSHLDDPFVFLKQKSRDTINLPPFAPLLALDHVEIQAALKALYTLFRKSYLSWIYPYNEETILSRNVRRVPVMGLRMFISFMLESLVPHNSYMLSDKEFEMPNLNKKFRNGNSSASTEHASDIESKITTGYATMATRAYDVLRHVMLDSDIKSAYFFIDILRLSLQDFTSPKARETQSGHVDQQDLGYTEYENCIGALTVIRLWMLSKEEYRPVHLLADDVKIEFMETLQTLFSKPTAWTSHQYVWCNVLRALTIARGRHILKVDERILIQESMFSGQRQRKGMNKVDSYLRELRNPSYHLNTEVSQEILETAMPFTIISNLSWNTVRTVFSSVQQSAIEDDLFQKAAYQYRFSERDISSQLKNDEKVSPMLKKVHSVYAHIFLSAPKNLCQVSSALPKDLLLKARENSAGPARVFRKIPELLPSDSLAVTSLPPDRASRKTGSRQTSSEQPRRILSSFKGKATPASTSAAIDLVDNMMLRIWQSEAVWTDFHISEFVLEQCDHIKDLQKMWLDWVSMLGTPFNEDIIRSKIVLDGLVGSWDVYRAVLDCSRYTPDNDDVLLNTSWWISEMAVNLTIDDERGRVAQTAIFRMSCRCSDYINSRVLFLRSRFIQIALITLSPLARGAEINIEQLQVYLTECQLLLSLGISGSRMLLLVLDRGLNRLLLEPDSYTGSFSETAVQGAANILVSLSTLLSGMRALNANHSGKKIRQLIDSNLVDDAREKVNFAEIFKGIEQQDYPIMHKIPGQYQYRVEWTKGGPIFGRSCEAMLRLLADTSLIKRYSPKCQLFMTIMEATVEHFDRLYVKKSTETGLLIRELVHTIRVILIKVPELITHVDSYVDGADGTRIRDFLIDKIIYNCANSNLSESYSNHQFNRVLTVKNTSCGIVYNLEPAIYEFPPHNPLDSLGFLQEEDQSVTENIALALKQAGEVLYVSLMLFFDESDSSMFYGGQSINKDPTYIDPFIHPDLASSNTFLYSHGNSIICMYNEPNSKYEQSRMIGFGAVKLYSPEEAEIINTSGLRLEDYKVIDGVNRFVASEAQACRFANQASISDSNSGLSTLSSKSMSMNNVEEKSMGNDNDIDKQDGSLNQLKMNMFRNFIQHRMAFGGQKLNLHYFRPLVKSESLYRDMEALDRINANVTVKIAVLYLGPGQWTEAEILSNTLDDTSMAYRSFVSGLGWRVDLKTFHGYTGKLNQDGSDGTTCPYFCDQGLEVVFHEAVSMPTDKADKRQLKKKRHIGNDHVHIIWNESHHNYRPETISGDFGNVQIQIRPLETGEYGIVVYCDEQVKPFGPLINGMVVSADALPAAVRATAINGHRLAMQVQLDL</sequence>
<dbReference type="Gene3D" id="3.40.50.11210">
    <property type="entry name" value="Rap/Ran-GAP"/>
    <property type="match status" value="1"/>
</dbReference>
<dbReference type="PANTHER" id="PTHR10063:SF11">
    <property type="entry name" value="RHO GTPASE-ACTIVATING PROTEIN CG5521-RELATED"/>
    <property type="match status" value="1"/>
</dbReference>
<evidence type="ECO:0000256" key="2">
    <source>
        <dbReference type="SAM" id="MobiDB-lite"/>
    </source>
</evidence>
<dbReference type="SUPFAM" id="SSF111347">
    <property type="entry name" value="Rap/Ran-GAP"/>
    <property type="match status" value="1"/>
</dbReference>
<feature type="region of interest" description="Disordered" evidence="2">
    <location>
        <begin position="747"/>
        <end position="768"/>
    </location>
</feature>
<name>A0A9W7XLY9_9FUNG</name>
<gene>
    <name evidence="4" type="ORF">LPJ64_001083</name>
</gene>
<evidence type="ECO:0000259" key="3">
    <source>
        <dbReference type="PROSITE" id="PS50085"/>
    </source>
</evidence>
<dbReference type="InterPro" id="IPR035974">
    <property type="entry name" value="Rap/Ran-GAP_sf"/>
</dbReference>
<protein>
    <recommendedName>
        <fullName evidence="3">Rap-GAP domain-containing protein</fullName>
    </recommendedName>
</protein>
<evidence type="ECO:0000313" key="4">
    <source>
        <dbReference type="EMBL" id="KAJ1647550.1"/>
    </source>
</evidence>
<dbReference type="PROSITE" id="PS50085">
    <property type="entry name" value="RAPGAP"/>
    <property type="match status" value="1"/>
</dbReference>
<evidence type="ECO:0000256" key="1">
    <source>
        <dbReference type="ARBA" id="ARBA00022468"/>
    </source>
</evidence>
<dbReference type="FunFam" id="3.40.50.11210:FF:000001">
    <property type="entry name" value="Ral GTPase-activating protein subunit alpha-1 isoform 1"/>
    <property type="match status" value="1"/>
</dbReference>
<dbReference type="PANTHER" id="PTHR10063">
    <property type="entry name" value="TUBERIN"/>
    <property type="match status" value="1"/>
</dbReference>
<feature type="region of interest" description="Disordered" evidence="2">
    <location>
        <begin position="1"/>
        <end position="27"/>
    </location>
</feature>
<dbReference type="GO" id="GO:0005737">
    <property type="term" value="C:cytoplasm"/>
    <property type="evidence" value="ECO:0007669"/>
    <property type="project" value="TreeGrafter"/>
</dbReference>
<proteinExistence type="predicted"/>
<dbReference type="EMBL" id="JANBOH010000026">
    <property type="protein sequence ID" value="KAJ1647550.1"/>
    <property type="molecule type" value="Genomic_DNA"/>
</dbReference>
<dbReference type="GO" id="GO:0051056">
    <property type="term" value="P:regulation of small GTPase mediated signal transduction"/>
    <property type="evidence" value="ECO:0007669"/>
    <property type="project" value="InterPro"/>
</dbReference>
<organism evidence="4 5">
    <name type="scientific">Coemansia asiatica</name>
    <dbReference type="NCBI Taxonomy" id="1052880"/>
    <lineage>
        <taxon>Eukaryota</taxon>
        <taxon>Fungi</taxon>
        <taxon>Fungi incertae sedis</taxon>
        <taxon>Zoopagomycota</taxon>
        <taxon>Kickxellomycotina</taxon>
        <taxon>Kickxellomycetes</taxon>
        <taxon>Kickxellales</taxon>
        <taxon>Kickxellaceae</taxon>
        <taxon>Coemansia</taxon>
    </lineage>
</organism>
<dbReference type="Proteomes" id="UP001145021">
    <property type="component" value="Unassembled WGS sequence"/>
</dbReference>
<evidence type="ECO:0000313" key="5">
    <source>
        <dbReference type="Proteomes" id="UP001145021"/>
    </source>
</evidence>
<dbReference type="GO" id="GO:0005096">
    <property type="term" value="F:GTPase activator activity"/>
    <property type="evidence" value="ECO:0007669"/>
    <property type="project" value="UniProtKB-KW"/>
</dbReference>